<reference evidence="1 2" key="1">
    <citation type="journal article" date="2014" name="Am. J. Bot.">
        <title>Genome assembly and annotation for red clover (Trifolium pratense; Fabaceae).</title>
        <authorList>
            <person name="Istvanek J."/>
            <person name="Jaros M."/>
            <person name="Krenek A."/>
            <person name="Repkova J."/>
        </authorList>
    </citation>
    <scope>NUCLEOTIDE SEQUENCE [LARGE SCALE GENOMIC DNA]</scope>
    <source>
        <strain evidence="2">cv. Tatra</strain>
        <tissue evidence="1">Young leaves</tissue>
    </source>
</reference>
<reference evidence="1 2" key="2">
    <citation type="journal article" date="2017" name="Front. Plant Sci.">
        <title>Gene Classification and Mining of Molecular Markers Useful in Red Clover (Trifolium pratense) Breeding.</title>
        <authorList>
            <person name="Istvanek J."/>
            <person name="Dluhosova J."/>
            <person name="Dluhos P."/>
            <person name="Patkova L."/>
            <person name="Nedelnik J."/>
            <person name="Repkova J."/>
        </authorList>
    </citation>
    <scope>NUCLEOTIDE SEQUENCE [LARGE SCALE GENOMIC DNA]</scope>
    <source>
        <strain evidence="2">cv. Tatra</strain>
        <tissue evidence="1">Young leaves</tissue>
    </source>
</reference>
<proteinExistence type="predicted"/>
<evidence type="ECO:0000313" key="2">
    <source>
        <dbReference type="Proteomes" id="UP000236291"/>
    </source>
</evidence>
<protein>
    <submittedName>
        <fullName evidence="1">Uncharacterized protein</fullName>
    </submittedName>
</protein>
<comment type="caution">
    <text evidence="1">The sequence shown here is derived from an EMBL/GenBank/DDBJ whole genome shotgun (WGS) entry which is preliminary data.</text>
</comment>
<accession>A0A2K3LU36</accession>
<gene>
    <name evidence="1" type="ORF">L195_g038081</name>
</gene>
<organism evidence="1 2">
    <name type="scientific">Trifolium pratense</name>
    <name type="common">Red clover</name>
    <dbReference type="NCBI Taxonomy" id="57577"/>
    <lineage>
        <taxon>Eukaryota</taxon>
        <taxon>Viridiplantae</taxon>
        <taxon>Streptophyta</taxon>
        <taxon>Embryophyta</taxon>
        <taxon>Tracheophyta</taxon>
        <taxon>Spermatophyta</taxon>
        <taxon>Magnoliopsida</taxon>
        <taxon>eudicotyledons</taxon>
        <taxon>Gunneridae</taxon>
        <taxon>Pentapetalae</taxon>
        <taxon>rosids</taxon>
        <taxon>fabids</taxon>
        <taxon>Fabales</taxon>
        <taxon>Fabaceae</taxon>
        <taxon>Papilionoideae</taxon>
        <taxon>50 kb inversion clade</taxon>
        <taxon>NPAAA clade</taxon>
        <taxon>Hologalegina</taxon>
        <taxon>IRL clade</taxon>
        <taxon>Trifolieae</taxon>
        <taxon>Trifolium</taxon>
    </lineage>
</organism>
<dbReference type="EMBL" id="ASHM01041177">
    <property type="protein sequence ID" value="PNX82054.1"/>
    <property type="molecule type" value="Genomic_DNA"/>
</dbReference>
<sequence length="68" mass="7663">FQPCHVEYDDVDVVVVVVVDVVVDDEDIMCILEAMLEGYHHLGLPRGTLLFLFGQHLNSSLVKMNHTP</sequence>
<dbReference type="Proteomes" id="UP000236291">
    <property type="component" value="Unassembled WGS sequence"/>
</dbReference>
<feature type="non-terminal residue" evidence="1">
    <location>
        <position position="1"/>
    </location>
</feature>
<evidence type="ECO:0000313" key="1">
    <source>
        <dbReference type="EMBL" id="PNX82054.1"/>
    </source>
</evidence>
<dbReference type="AlphaFoldDB" id="A0A2K3LU36"/>
<name>A0A2K3LU36_TRIPR</name>